<proteinExistence type="predicted"/>
<sequence length="198" mass="21491">MVLPWYSSGGSGGGRAGRKKSSDRRLSAQLLTPFENWVPNSSKLHPPSPAKGTLHRLAVKGPTGAHGTLTRLHATDTQLVCIVGRAGGHRDRRVSETPHSLSTMSETASGGMEGDRSPNRTQLAKPRPPSLGELSPGESQNLSPRNTPCHSPHPSPWNSPMLLRKLMVTRNIGQQRRFTLAHTPREKRSFHVEVVGKG</sequence>
<feature type="region of interest" description="Disordered" evidence="1">
    <location>
        <begin position="1"/>
        <end position="25"/>
    </location>
</feature>
<dbReference type="EMBL" id="JAFBMS010000024">
    <property type="protein sequence ID" value="KAG9343256.1"/>
    <property type="molecule type" value="Genomic_DNA"/>
</dbReference>
<keyword evidence="3" id="KW-1185">Reference proteome</keyword>
<evidence type="ECO:0000313" key="3">
    <source>
        <dbReference type="Proteomes" id="UP000824540"/>
    </source>
</evidence>
<evidence type="ECO:0000313" key="2">
    <source>
        <dbReference type="EMBL" id="KAG9343256.1"/>
    </source>
</evidence>
<protein>
    <submittedName>
        <fullName evidence="2">Uncharacterized protein</fullName>
    </submittedName>
</protein>
<feature type="compositionally biased region" description="Polar residues" evidence="1">
    <location>
        <begin position="137"/>
        <end position="149"/>
    </location>
</feature>
<name>A0A8T2NUS5_9TELE</name>
<dbReference type="Proteomes" id="UP000824540">
    <property type="component" value="Unassembled WGS sequence"/>
</dbReference>
<comment type="caution">
    <text evidence="2">The sequence shown here is derived from an EMBL/GenBank/DDBJ whole genome shotgun (WGS) entry which is preliminary data.</text>
</comment>
<accession>A0A8T2NUS5</accession>
<feature type="region of interest" description="Disordered" evidence="1">
    <location>
        <begin position="89"/>
        <end position="160"/>
    </location>
</feature>
<evidence type="ECO:0000256" key="1">
    <source>
        <dbReference type="SAM" id="MobiDB-lite"/>
    </source>
</evidence>
<feature type="compositionally biased region" description="Polar residues" evidence="1">
    <location>
        <begin position="97"/>
        <end position="108"/>
    </location>
</feature>
<reference evidence="2" key="1">
    <citation type="thesis" date="2021" institute="BYU ScholarsArchive" country="Provo, UT, USA">
        <title>Applications of and Algorithms for Genome Assembly and Genomic Analyses with an Emphasis on Marine Teleosts.</title>
        <authorList>
            <person name="Pickett B.D."/>
        </authorList>
    </citation>
    <scope>NUCLEOTIDE SEQUENCE</scope>
    <source>
        <strain evidence="2">HI-2016</strain>
    </source>
</reference>
<gene>
    <name evidence="2" type="ORF">JZ751_014237</name>
</gene>
<organism evidence="2 3">
    <name type="scientific">Albula glossodonta</name>
    <name type="common">roundjaw bonefish</name>
    <dbReference type="NCBI Taxonomy" id="121402"/>
    <lineage>
        <taxon>Eukaryota</taxon>
        <taxon>Metazoa</taxon>
        <taxon>Chordata</taxon>
        <taxon>Craniata</taxon>
        <taxon>Vertebrata</taxon>
        <taxon>Euteleostomi</taxon>
        <taxon>Actinopterygii</taxon>
        <taxon>Neopterygii</taxon>
        <taxon>Teleostei</taxon>
        <taxon>Albuliformes</taxon>
        <taxon>Albulidae</taxon>
        <taxon>Albula</taxon>
    </lineage>
</organism>
<dbReference type="AlphaFoldDB" id="A0A8T2NUS5"/>